<reference evidence="2 3" key="1">
    <citation type="journal article" date="2022" name="Int. J. Syst. Evol. Microbiol.">
        <title>Noviherbaspirillum aridicola sp. nov., isolated from an arid soil in Pakistan.</title>
        <authorList>
            <person name="Khan I.U."/>
            <person name="Saqib M."/>
            <person name="Amin A."/>
            <person name="Hussain F."/>
            <person name="Li L."/>
            <person name="Liu Y.H."/>
            <person name="Fang B.Z."/>
            <person name="Ahmed I."/>
            <person name="Li W.J."/>
        </authorList>
    </citation>
    <scope>NUCLEOTIDE SEQUENCE [LARGE SCALE GENOMIC DNA]</scope>
    <source>
        <strain evidence="2 3">NCCP-691</strain>
    </source>
</reference>
<dbReference type="Pfam" id="PF08241">
    <property type="entry name" value="Methyltransf_11"/>
    <property type="match status" value="1"/>
</dbReference>
<dbReference type="InterPro" id="IPR029063">
    <property type="entry name" value="SAM-dependent_MTases_sf"/>
</dbReference>
<evidence type="ECO:0000313" key="2">
    <source>
        <dbReference type="EMBL" id="GIZ51861.1"/>
    </source>
</evidence>
<dbReference type="Gene3D" id="3.40.50.150">
    <property type="entry name" value="Vaccinia Virus protein VP39"/>
    <property type="match status" value="1"/>
</dbReference>
<gene>
    <name evidence="2" type="ORF">NCCP691_18750</name>
</gene>
<evidence type="ECO:0000313" key="3">
    <source>
        <dbReference type="Proteomes" id="UP000887222"/>
    </source>
</evidence>
<dbReference type="RefSeq" id="WP_220808020.1">
    <property type="nucleotide sequence ID" value="NZ_BPMK01000007.1"/>
</dbReference>
<dbReference type="InterPro" id="IPR013216">
    <property type="entry name" value="Methyltransf_11"/>
</dbReference>
<dbReference type="EMBL" id="BPMK01000007">
    <property type="protein sequence ID" value="GIZ51861.1"/>
    <property type="molecule type" value="Genomic_DNA"/>
</dbReference>
<feature type="domain" description="Methyltransferase type 11" evidence="1">
    <location>
        <begin position="96"/>
        <end position="136"/>
    </location>
</feature>
<protein>
    <recommendedName>
        <fullName evidence="1">Methyltransferase type 11 domain-containing protein</fullName>
    </recommendedName>
</protein>
<proteinExistence type="predicted"/>
<dbReference type="Proteomes" id="UP000887222">
    <property type="component" value="Unassembled WGS sequence"/>
</dbReference>
<accession>A0ABQ4Q4A7</accession>
<dbReference type="SUPFAM" id="SSF53335">
    <property type="entry name" value="S-adenosyl-L-methionine-dependent methyltransferases"/>
    <property type="match status" value="1"/>
</dbReference>
<evidence type="ECO:0000259" key="1">
    <source>
        <dbReference type="Pfam" id="PF08241"/>
    </source>
</evidence>
<comment type="caution">
    <text evidence="2">The sequence shown here is derived from an EMBL/GenBank/DDBJ whole genome shotgun (WGS) entry which is preliminary data.</text>
</comment>
<keyword evidence="3" id="KW-1185">Reference proteome</keyword>
<name>A0ABQ4Q4A7_9BURK</name>
<sequence length="231" mass="26082">MKNAVEAGIGEASGGWLERMVAGQRRRLFDAFQSWRGDADDRMLSVGIMPTTLFDKPDYLVQWSDPARRARITSYDVEPPRLGRGAMPPEPAKEVRLPFADGEFDWVFCNEVIEHVGPFERQLALVKELYRVARKGVFVTTPNRRHPIEFHTGLPLIHLLPPAAWRRLLRLTGKGAWASEAVLNPLDSGALYRFADLLPGKPAHDVGHKRIWGVKAHFFLMLEKAARPVKA</sequence>
<organism evidence="2 3">
    <name type="scientific">Noviherbaspirillum aridicola</name>
    <dbReference type="NCBI Taxonomy" id="2849687"/>
    <lineage>
        <taxon>Bacteria</taxon>
        <taxon>Pseudomonadati</taxon>
        <taxon>Pseudomonadota</taxon>
        <taxon>Betaproteobacteria</taxon>
        <taxon>Burkholderiales</taxon>
        <taxon>Oxalobacteraceae</taxon>
        <taxon>Noviherbaspirillum</taxon>
    </lineage>
</organism>